<feature type="domain" description="Protein kinase" evidence="23">
    <location>
        <begin position="744"/>
        <end position="1008"/>
    </location>
</feature>
<evidence type="ECO:0000256" key="11">
    <source>
        <dbReference type="ARBA" id="ARBA00022741"/>
    </source>
</evidence>
<dbReference type="Pfam" id="PF08263">
    <property type="entry name" value="LRRNT_2"/>
    <property type="match status" value="1"/>
</dbReference>
<dbReference type="PANTHER" id="PTHR48053:SF163">
    <property type="entry name" value="MDIS1-INTERACTING RECEPTOR LIKE KINASE 2-LIKE"/>
    <property type="match status" value="1"/>
</dbReference>
<evidence type="ECO:0000256" key="14">
    <source>
        <dbReference type="ARBA" id="ARBA00022989"/>
    </source>
</evidence>
<evidence type="ECO:0000256" key="13">
    <source>
        <dbReference type="ARBA" id="ARBA00022840"/>
    </source>
</evidence>
<protein>
    <recommendedName>
        <fullName evidence="3">non-specific serine/threonine protein kinase</fullName>
        <ecNumber evidence="3">2.7.11.1</ecNumber>
    </recommendedName>
</protein>
<name>A0A068USM0_COFCA</name>
<dbReference type="Pfam" id="PF00069">
    <property type="entry name" value="Pkinase"/>
    <property type="match status" value="1"/>
</dbReference>
<evidence type="ECO:0000256" key="22">
    <source>
        <dbReference type="SAM" id="SignalP"/>
    </source>
</evidence>
<keyword evidence="11 20" id="KW-0547">Nucleotide-binding</keyword>
<evidence type="ECO:0000256" key="17">
    <source>
        <dbReference type="ARBA" id="ARBA00023180"/>
    </source>
</evidence>
<evidence type="ECO:0000313" key="24">
    <source>
        <dbReference type="EMBL" id="CDP11209.1"/>
    </source>
</evidence>
<dbReference type="PROSITE" id="PS00109">
    <property type="entry name" value="PROTEIN_KINASE_TYR"/>
    <property type="match status" value="1"/>
</dbReference>
<dbReference type="InterPro" id="IPR008266">
    <property type="entry name" value="Tyr_kinase_AS"/>
</dbReference>
<dbReference type="InterPro" id="IPR011009">
    <property type="entry name" value="Kinase-like_dom_sf"/>
</dbReference>
<dbReference type="InterPro" id="IPR003591">
    <property type="entry name" value="Leu-rich_rpt_typical-subtyp"/>
</dbReference>
<dbReference type="InterPro" id="IPR051716">
    <property type="entry name" value="Plant_RL_S/T_kinase"/>
</dbReference>
<keyword evidence="9 22" id="KW-0732">Signal</keyword>
<dbReference type="SUPFAM" id="SSF56112">
    <property type="entry name" value="Protein kinase-like (PK-like)"/>
    <property type="match status" value="1"/>
</dbReference>
<dbReference type="InterPro" id="IPR032675">
    <property type="entry name" value="LRR_dom_sf"/>
</dbReference>
<dbReference type="GO" id="GO:0004674">
    <property type="term" value="F:protein serine/threonine kinase activity"/>
    <property type="evidence" value="ECO:0007669"/>
    <property type="project" value="UniProtKB-KW"/>
</dbReference>
<evidence type="ECO:0000256" key="2">
    <source>
        <dbReference type="ARBA" id="ARBA00004479"/>
    </source>
</evidence>
<reference evidence="25" key="1">
    <citation type="journal article" date="2014" name="Science">
        <title>The coffee genome provides insight into the convergent evolution of caffeine biosynthesis.</title>
        <authorList>
            <person name="Denoeud F."/>
            <person name="Carretero-Paulet L."/>
            <person name="Dereeper A."/>
            <person name="Droc G."/>
            <person name="Guyot R."/>
            <person name="Pietrella M."/>
            <person name="Zheng C."/>
            <person name="Alberti A."/>
            <person name="Anthony F."/>
            <person name="Aprea G."/>
            <person name="Aury J.M."/>
            <person name="Bento P."/>
            <person name="Bernard M."/>
            <person name="Bocs S."/>
            <person name="Campa C."/>
            <person name="Cenci A."/>
            <person name="Combes M.C."/>
            <person name="Crouzillat D."/>
            <person name="Da Silva C."/>
            <person name="Daddiego L."/>
            <person name="De Bellis F."/>
            <person name="Dussert S."/>
            <person name="Garsmeur O."/>
            <person name="Gayraud T."/>
            <person name="Guignon V."/>
            <person name="Jahn K."/>
            <person name="Jamilloux V."/>
            <person name="Joet T."/>
            <person name="Labadie K."/>
            <person name="Lan T."/>
            <person name="Leclercq J."/>
            <person name="Lepelley M."/>
            <person name="Leroy T."/>
            <person name="Li L.T."/>
            <person name="Librado P."/>
            <person name="Lopez L."/>
            <person name="Munoz A."/>
            <person name="Noel B."/>
            <person name="Pallavicini A."/>
            <person name="Perrotta G."/>
            <person name="Poncet V."/>
            <person name="Pot D."/>
            <person name="Priyono X."/>
            <person name="Rigoreau M."/>
            <person name="Rouard M."/>
            <person name="Rozas J."/>
            <person name="Tranchant-Dubreuil C."/>
            <person name="VanBuren R."/>
            <person name="Zhang Q."/>
            <person name="Andrade A.C."/>
            <person name="Argout X."/>
            <person name="Bertrand B."/>
            <person name="de Kochko A."/>
            <person name="Graziosi G."/>
            <person name="Henry R.J."/>
            <person name="Jayarama X."/>
            <person name="Ming R."/>
            <person name="Nagai C."/>
            <person name="Rounsley S."/>
            <person name="Sankoff D."/>
            <person name="Giuliano G."/>
            <person name="Albert V.A."/>
            <person name="Wincker P."/>
            <person name="Lashermes P."/>
        </authorList>
    </citation>
    <scope>NUCLEOTIDE SEQUENCE [LARGE SCALE GENOMIC DNA]</scope>
    <source>
        <strain evidence="25">cv. DH200-94</strain>
    </source>
</reference>
<keyword evidence="12" id="KW-0418">Kinase</keyword>
<evidence type="ECO:0000313" key="25">
    <source>
        <dbReference type="Proteomes" id="UP000295252"/>
    </source>
</evidence>
<dbReference type="PRINTS" id="PR00019">
    <property type="entry name" value="LEURICHRPT"/>
</dbReference>
<feature type="binding site" evidence="20">
    <location>
        <position position="772"/>
    </location>
    <ligand>
        <name>ATP</name>
        <dbReference type="ChEBI" id="CHEBI:30616"/>
    </ligand>
</feature>
<keyword evidence="17" id="KW-0325">Glycoprotein</keyword>
<dbReference type="PANTHER" id="PTHR48053">
    <property type="entry name" value="LEUCINE RICH REPEAT FAMILY PROTEIN, EXPRESSED"/>
    <property type="match status" value="1"/>
</dbReference>
<feature type="chain" id="PRO_5001657946" description="non-specific serine/threonine protein kinase" evidence="22">
    <location>
        <begin position="31"/>
        <end position="1021"/>
    </location>
</feature>
<dbReference type="SMART" id="SM00369">
    <property type="entry name" value="LRR_TYP"/>
    <property type="match status" value="12"/>
</dbReference>
<dbReference type="FunFam" id="3.30.200.20:FF:000309">
    <property type="entry name" value="Leucine-rich repeat receptor protein kinase MSP1"/>
    <property type="match status" value="1"/>
</dbReference>
<feature type="transmembrane region" description="Helical" evidence="21">
    <location>
        <begin position="678"/>
        <end position="703"/>
    </location>
</feature>
<dbReference type="FunFam" id="3.80.10.10:FF:000400">
    <property type="entry name" value="Nuclear pore complex protein NUP107"/>
    <property type="match status" value="1"/>
</dbReference>
<dbReference type="InterPro" id="IPR000719">
    <property type="entry name" value="Prot_kinase_dom"/>
</dbReference>
<evidence type="ECO:0000256" key="20">
    <source>
        <dbReference type="PROSITE-ProRule" id="PRU10141"/>
    </source>
</evidence>
<dbReference type="EC" id="2.7.11.1" evidence="3"/>
<dbReference type="PhylomeDB" id="A0A068USM0"/>
<dbReference type="Gene3D" id="3.30.200.20">
    <property type="entry name" value="Phosphorylase Kinase, domain 1"/>
    <property type="match status" value="1"/>
</dbReference>
<evidence type="ECO:0000259" key="23">
    <source>
        <dbReference type="PROSITE" id="PS50011"/>
    </source>
</evidence>
<dbReference type="GO" id="GO:0051707">
    <property type="term" value="P:response to other organism"/>
    <property type="evidence" value="ECO:0007669"/>
    <property type="project" value="UniProtKB-ARBA"/>
</dbReference>
<dbReference type="GO" id="GO:0005524">
    <property type="term" value="F:ATP binding"/>
    <property type="evidence" value="ECO:0007669"/>
    <property type="project" value="UniProtKB-UniRule"/>
</dbReference>
<keyword evidence="5" id="KW-0597">Phosphoprotein</keyword>
<keyword evidence="8 21" id="KW-0812">Transmembrane</keyword>
<evidence type="ECO:0000256" key="21">
    <source>
        <dbReference type="SAM" id="Phobius"/>
    </source>
</evidence>
<keyword evidence="10" id="KW-0677">Repeat</keyword>
<dbReference type="Pfam" id="PF00560">
    <property type="entry name" value="LRR_1"/>
    <property type="match status" value="6"/>
</dbReference>
<keyword evidence="13 20" id="KW-0067">ATP-binding</keyword>
<dbReference type="STRING" id="49390.A0A068USM0"/>
<keyword evidence="25" id="KW-1185">Reference proteome</keyword>
<dbReference type="PROSITE" id="PS00107">
    <property type="entry name" value="PROTEIN_KINASE_ATP"/>
    <property type="match status" value="1"/>
</dbReference>
<dbReference type="Proteomes" id="UP000295252">
    <property type="component" value="Chromosome V"/>
</dbReference>
<dbReference type="FunFam" id="3.80.10.10:FF:000719">
    <property type="entry name" value="MDIS1-interacting receptor like kinase 2 isoform A"/>
    <property type="match status" value="1"/>
</dbReference>
<sequence>MRPCVTREAFFIFLFVLYTLAPSFPPKVCASAFAEEAAALLKWKASFANQNSSLLISWNIKPTKAKNSSSPCTWAGVSCNVDGSVNRLNLTNSNVNSTLYDFPFSSLPNLEYVDLSMNELFGSIPAQIGNLSKLIYLDFSFNQLSQEIPPEIGLLRNLQVLHLSENHLSGPIPEELSHLVYLTEVDLNTNNVNGTIPSSLANLVNLTYLSLYGNQLSGSIPPEIGNLSNLVTAFLSSNLLTGSIPPDLGNLNKLETLFLFQNNLSGSIPVELGQLKSLEILSLFGNNLIGTIPTSLGNLTNLTVLHLYHNQLSGSIPEELGNLELLTDLELDRNELNGSIPKSFGDLKELGKLAKLAVMEMDTNQFSGHLPEHLCQNGTLQNFTVSNNKLIGPIPISLKNCSSLFRARFQGNRLTGNLSEMFGIYPNLNFMDLSNNEFYGGISGNWGRCPNLAALFLADNHITGQIPSELGNASQLHVLDLSSNDFTGEIPKQVMMLASMLKLNLQNNQLFGNIPEEVGQLKNLLYLDLSGNFLRGSIPENFGGFQQLFYLNLSNNNLSQQIPAQMGELTQLSILDLSHNYITGEIPSEFRSLQSLEILDLSHNYLSGFLPEALAELPGSLHINIAFNNFEGPIPYGKAFKNITIEELRGNKGLCGNITGLQVCESPQLSRKHVNGKGFNLVLVIVLPLLGSLLLLCAFFGALKVCRQRKRKNTQNVEDADLFSITTYDGKAMYREIIKATEEFSEMFCIGEGGFGSVYKTILPPSNLVAVKRLHLLPEKVYFDSFLNEISALTNIKHRNIVKLYGFCSTSKHSLLVYEYLERGSLAKFFSVDEEAKELDWEKRVNIIKGVAHALSYMHHDCTPSIVHRDISSNNVLLDSEYEARLSDFGTAKFLRKDSSNWTTLGGTLGYVAPELAYTMRVTEKCDVYSFGILTLETIKGTHPGDIVANLMSSTPGNIELKDLLDLRLPHPTEETEKILISTIKLAKACLHVNPESRPTMHMISSLLSVGAPCRQQVGKY</sequence>
<dbReference type="GO" id="GO:0005886">
    <property type="term" value="C:plasma membrane"/>
    <property type="evidence" value="ECO:0007669"/>
    <property type="project" value="UniProtKB-SubCell"/>
</dbReference>
<proteinExistence type="predicted"/>
<gene>
    <name evidence="24" type="ORF">GSCOC_T00033310001</name>
</gene>
<evidence type="ECO:0000256" key="5">
    <source>
        <dbReference type="ARBA" id="ARBA00022553"/>
    </source>
</evidence>
<evidence type="ECO:0000256" key="6">
    <source>
        <dbReference type="ARBA" id="ARBA00022614"/>
    </source>
</evidence>
<evidence type="ECO:0000256" key="9">
    <source>
        <dbReference type="ARBA" id="ARBA00022729"/>
    </source>
</evidence>
<organism evidence="24 25">
    <name type="scientific">Coffea canephora</name>
    <name type="common">Robusta coffee</name>
    <dbReference type="NCBI Taxonomy" id="49390"/>
    <lineage>
        <taxon>Eukaryota</taxon>
        <taxon>Viridiplantae</taxon>
        <taxon>Streptophyta</taxon>
        <taxon>Embryophyta</taxon>
        <taxon>Tracheophyta</taxon>
        <taxon>Spermatophyta</taxon>
        <taxon>Magnoliopsida</taxon>
        <taxon>eudicotyledons</taxon>
        <taxon>Gunneridae</taxon>
        <taxon>Pentapetalae</taxon>
        <taxon>asterids</taxon>
        <taxon>lamiids</taxon>
        <taxon>Gentianales</taxon>
        <taxon>Rubiaceae</taxon>
        <taxon>Ixoroideae</taxon>
        <taxon>Gardenieae complex</taxon>
        <taxon>Bertiereae - Coffeeae clade</taxon>
        <taxon>Coffeeae</taxon>
        <taxon>Coffea</taxon>
    </lineage>
</organism>
<dbReference type="InterPro" id="IPR013210">
    <property type="entry name" value="LRR_N_plant-typ"/>
</dbReference>
<evidence type="ECO:0000256" key="3">
    <source>
        <dbReference type="ARBA" id="ARBA00012513"/>
    </source>
</evidence>
<evidence type="ECO:0000256" key="8">
    <source>
        <dbReference type="ARBA" id="ARBA00022692"/>
    </source>
</evidence>
<dbReference type="GO" id="GO:0006952">
    <property type="term" value="P:defense response"/>
    <property type="evidence" value="ECO:0007669"/>
    <property type="project" value="UniProtKB-ARBA"/>
</dbReference>
<feature type="signal peptide" evidence="22">
    <location>
        <begin position="1"/>
        <end position="30"/>
    </location>
</feature>
<dbReference type="FunFam" id="1.10.510.10:FF:000445">
    <property type="entry name" value="MDIS1-interacting receptor like kinase 2"/>
    <property type="match status" value="1"/>
</dbReference>
<evidence type="ECO:0000256" key="19">
    <source>
        <dbReference type="ARBA" id="ARBA00048679"/>
    </source>
</evidence>
<comment type="subcellular location">
    <subcellularLocation>
        <location evidence="1">Cell membrane</location>
    </subcellularLocation>
    <subcellularLocation>
        <location evidence="2">Membrane</location>
        <topology evidence="2">Single-pass type I membrane protein</topology>
    </subcellularLocation>
</comment>
<keyword evidence="16" id="KW-0675">Receptor</keyword>
<dbReference type="SUPFAM" id="SSF52058">
    <property type="entry name" value="L domain-like"/>
    <property type="match status" value="2"/>
</dbReference>
<dbReference type="PROSITE" id="PS50011">
    <property type="entry name" value="PROTEIN_KINASE_DOM"/>
    <property type="match status" value="1"/>
</dbReference>
<evidence type="ECO:0000256" key="1">
    <source>
        <dbReference type="ARBA" id="ARBA00004236"/>
    </source>
</evidence>
<dbReference type="EMBL" id="HG739136">
    <property type="protein sequence ID" value="CDP11209.1"/>
    <property type="molecule type" value="Genomic_DNA"/>
</dbReference>
<dbReference type="InterPro" id="IPR017441">
    <property type="entry name" value="Protein_kinase_ATP_BS"/>
</dbReference>
<evidence type="ECO:0000256" key="10">
    <source>
        <dbReference type="ARBA" id="ARBA00022737"/>
    </source>
</evidence>
<evidence type="ECO:0000256" key="16">
    <source>
        <dbReference type="ARBA" id="ARBA00023170"/>
    </source>
</evidence>
<keyword evidence="15 21" id="KW-0472">Membrane</keyword>
<dbReference type="InterPro" id="IPR001611">
    <property type="entry name" value="Leu-rich_rpt"/>
</dbReference>
<dbReference type="OMA" id="NTLYLWG"/>
<dbReference type="Gene3D" id="1.10.510.10">
    <property type="entry name" value="Transferase(Phosphotransferase) domain 1"/>
    <property type="match status" value="1"/>
</dbReference>
<comment type="catalytic activity">
    <reaction evidence="18">
        <text>L-threonyl-[protein] + ATP = O-phospho-L-threonyl-[protein] + ADP + H(+)</text>
        <dbReference type="Rhea" id="RHEA:46608"/>
        <dbReference type="Rhea" id="RHEA-COMP:11060"/>
        <dbReference type="Rhea" id="RHEA-COMP:11605"/>
        <dbReference type="ChEBI" id="CHEBI:15378"/>
        <dbReference type="ChEBI" id="CHEBI:30013"/>
        <dbReference type="ChEBI" id="CHEBI:30616"/>
        <dbReference type="ChEBI" id="CHEBI:61977"/>
        <dbReference type="ChEBI" id="CHEBI:456216"/>
        <dbReference type="EC" id="2.7.11.1"/>
    </reaction>
</comment>
<dbReference type="Pfam" id="PF13855">
    <property type="entry name" value="LRR_8"/>
    <property type="match status" value="2"/>
</dbReference>
<dbReference type="FunFam" id="3.80.10.10:FF:000177">
    <property type="entry name" value="Leucine-rich repeat receptor-like serine/threonine-protein kinase At1g17230"/>
    <property type="match status" value="1"/>
</dbReference>
<dbReference type="OrthoDB" id="676979at2759"/>
<accession>A0A068USM0</accession>
<dbReference type="Gene3D" id="3.80.10.10">
    <property type="entry name" value="Ribonuclease Inhibitor"/>
    <property type="match status" value="3"/>
</dbReference>
<dbReference type="Gramene" id="CDP11209">
    <property type="protein sequence ID" value="CDP11209"/>
    <property type="gene ID" value="GSCOC_T00033310001"/>
</dbReference>
<keyword evidence="4" id="KW-0723">Serine/threonine-protein kinase</keyword>
<keyword evidence="14 21" id="KW-1133">Transmembrane helix</keyword>
<evidence type="ECO:0000256" key="4">
    <source>
        <dbReference type="ARBA" id="ARBA00022527"/>
    </source>
</evidence>
<comment type="catalytic activity">
    <reaction evidence="19">
        <text>L-seryl-[protein] + ATP = O-phospho-L-seryl-[protein] + ADP + H(+)</text>
        <dbReference type="Rhea" id="RHEA:17989"/>
        <dbReference type="Rhea" id="RHEA-COMP:9863"/>
        <dbReference type="Rhea" id="RHEA-COMP:11604"/>
        <dbReference type="ChEBI" id="CHEBI:15378"/>
        <dbReference type="ChEBI" id="CHEBI:29999"/>
        <dbReference type="ChEBI" id="CHEBI:30616"/>
        <dbReference type="ChEBI" id="CHEBI:83421"/>
        <dbReference type="ChEBI" id="CHEBI:456216"/>
        <dbReference type="EC" id="2.7.11.1"/>
    </reaction>
</comment>
<evidence type="ECO:0000256" key="12">
    <source>
        <dbReference type="ARBA" id="ARBA00022777"/>
    </source>
</evidence>
<keyword evidence="6" id="KW-0433">Leucine-rich repeat</keyword>
<dbReference type="InterPro" id="IPR055414">
    <property type="entry name" value="LRR_R13L4/SHOC2-like"/>
</dbReference>
<evidence type="ECO:0000256" key="18">
    <source>
        <dbReference type="ARBA" id="ARBA00047899"/>
    </source>
</evidence>
<dbReference type="SMART" id="SM00365">
    <property type="entry name" value="LRR_SD22"/>
    <property type="match status" value="7"/>
</dbReference>
<evidence type="ECO:0000256" key="15">
    <source>
        <dbReference type="ARBA" id="ARBA00023136"/>
    </source>
</evidence>
<dbReference type="FunCoup" id="A0A068USM0">
    <property type="interactions" value="440"/>
</dbReference>
<dbReference type="InParanoid" id="A0A068USM0"/>
<dbReference type="AlphaFoldDB" id="A0A068USM0"/>
<dbReference type="Pfam" id="PF23598">
    <property type="entry name" value="LRR_14"/>
    <property type="match status" value="1"/>
</dbReference>
<keyword evidence="7" id="KW-0808">Transferase</keyword>
<evidence type="ECO:0000256" key="7">
    <source>
        <dbReference type="ARBA" id="ARBA00022679"/>
    </source>
</evidence>